<evidence type="ECO:0000313" key="2">
    <source>
        <dbReference type="Proteomes" id="UP001341840"/>
    </source>
</evidence>
<accession>A0ABU6S0M6</accession>
<comment type="caution">
    <text evidence="1">The sequence shown here is derived from an EMBL/GenBank/DDBJ whole genome shotgun (WGS) entry which is preliminary data.</text>
</comment>
<dbReference type="Proteomes" id="UP001341840">
    <property type="component" value="Unassembled WGS sequence"/>
</dbReference>
<organism evidence="1 2">
    <name type="scientific">Stylosanthes scabra</name>
    <dbReference type="NCBI Taxonomy" id="79078"/>
    <lineage>
        <taxon>Eukaryota</taxon>
        <taxon>Viridiplantae</taxon>
        <taxon>Streptophyta</taxon>
        <taxon>Embryophyta</taxon>
        <taxon>Tracheophyta</taxon>
        <taxon>Spermatophyta</taxon>
        <taxon>Magnoliopsida</taxon>
        <taxon>eudicotyledons</taxon>
        <taxon>Gunneridae</taxon>
        <taxon>Pentapetalae</taxon>
        <taxon>rosids</taxon>
        <taxon>fabids</taxon>
        <taxon>Fabales</taxon>
        <taxon>Fabaceae</taxon>
        <taxon>Papilionoideae</taxon>
        <taxon>50 kb inversion clade</taxon>
        <taxon>dalbergioids sensu lato</taxon>
        <taxon>Dalbergieae</taxon>
        <taxon>Pterocarpus clade</taxon>
        <taxon>Stylosanthes</taxon>
    </lineage>
</organism>
<gene>
    <name evidence="1" type="ORF">PIB30_107114</name>
</gene>
<keyword evidence="2" id="KW-1185">Reference proteome</keyword>
<evidence type="ECO:0000313" key="1">
    <source>
        <dbReference type="EMBL" id="MED6129353.1"/>
    </source>
</evidence>
<protein>
    <submittedName>
        <fullName evidence="1">Uncharacterized protein</fullName>
    </submittedName>
</protein>
<sequence length="51" mass="5609">MAEALICTQSWLCPSKHEDGHQEFDQFDSSDQIVHGCLNNSATEQGATSQL</sequence>
<proteinExistence type="predicted"/>
<dbReference type="EMBL" id="JASCZI010034650">
    <property type="protein sequence ID" value="MED6129353.1"/>
    <property type="molecule type" value="Genomic_DNA"/>
</dbReference>
<name>A0ABU6S0M6_9FABA</name>
<reference evidence="1 2" key="1">
    <citation type="journal article" date="2023" name="Plants (Basel)">
        <title>Bridging the Gap: Combining Genomics and Transcriptomics Approaches to Understand Stylosanthes scabra, an Orphan Legume from the Brazilian Caatinga.</title>
        <authorList>
            <person name="Ferreira-Neto J.R.C."/>
            <person name="da Silva M.D."/>
            <person name="Binneck E."/>
            <person name="de Melo N.F."/>
            <person name="da Silva R.H."/>
            <person name="de Melo A.L.T.M."/>
            <person name="Pandolfi V."/>
            <person name="Bustamante F.O."/>
            <person name="Brasileiro-Vidal A.C."/>
            <person name="Benko-Iseppon A.M."/>
        </authorList>
    </citation>
    <scope>NUCLEOTIDE SEQUENCE [LARGE SCALE GENOMIC DNA]</scope>
    <source>
        <tissue evidence="1">Leaves</tissue>
    </source>
</reference>